<evidence type="ECO:0000256" key="5">
    <source>
        <dbReference type="ARBA" id="ARBA00022692"/>
    </source>
</evidence>
<keyword evidence="12" id="KW-1185">Reference proteome</keyword>
<keyword evidence="2" id="KW-0813">Transport</keyword>
<dbReference type="GO" id="GO:0005886">
    <property type="term" value="C:plasma membrane"/>
    <property type="evidence" value="ECO:0007669"/>
    <property type="project" value="UniProtKB-SubCell"/>
</dbReference>
<evidence type="ECO:0000256" key="8">
    <source>
        <dbReference type="ARBA" id="ARBA00038436"/>
    </source>
</evidence>
<keyword evidence="7 9" id="KW-0472">Membrane</keyword>
<keyword evidence="5 9" id="KW-0812">Transmembrane</keyword>
<dbReference type="RefSeq" id="WP_014552230.1">
    <property type="nucleotide sequence ID" value="NC_017455.1"/>
</dbReference>
<evidence type="ECO:0000256" key="1">
    <source>
        <dbReference type="ARBA" id="ARBA00004429"/>
    </source>
</evidence>
<comment type="subcellular location">
    <subcellularLocation>
        <location evidence="1">Cell inner membrane</location>
        <topology evidence="1">Multi-pass membrane protein</topology>
    </subcellularLocation>
</comment>
<dbReference type="STRING" id="572479.Hprae_0034"/>
<evidence type="ECO:0000259" key="10">
    <source>
        <dbReference type="Pfam" id="PF04290"/>
    </source>
</evidence>
<comment type="similarity">
    <text evidence="8">Belongs to the TRAP transporter small permease family.</text>
</comment>
<dbReference type="HOGENOM" id="CLU_086356_9_4_9"/>
<evidence type="ECO:0000256" key="6">
    <source>
        <dbReference type="ARBA" id="ARBA00022989"/>
    </source>
</evidence>
<dbReference type="eggNOG" id="COG3090">
    <property type="taxonomic scope" value="Bacteria"/>
</dbReference>
<sequence length="156" mass="17677">MKILGKLEEILSASFILITVILVIMNVIMRYLLNMGIFWTEEVATYCFVWSVFLGASAAYKQRIHIGIDLLTRIVPENLKPLSKMIINFFMILINGYITYLAVIFVSFSIGKPTPVLGVSSAYVNSAVLVAFALMTFHALRYFIKNLKLMVKENNN</sequence>
<feature type="transmembrane region" description="Helical" evidence="9">
    <location>
        <begin position="12"/>
        <end position="31"/>
    </location>
</feature>
<evidence type="ECO:0000313" key="11">
    <source>
        <dbReference type="EMBL" id="ADO76195.1"/>
    </source>
</evidence>
<dbReference type="InterPro" id="IPR055348">
    <property type="entry name" value="DctQ"/>
</dbReference>
<dbReference type="Proteomes" id="UP000006866">
    <property type="component" value="Chromosome"/>
</dbReference>
<reference evidence="11 12" key="2">
    <citation type="journal article" date="2011" name="Stand. Genomic Sci.">
        <title>Complete genome sequence of the extremely halophilic Halanaerobium praevalens type strain (GSL).</title>
        <authorList>
            <person name="Ivanova N."/>
            <person name="Sikorski J."/>
            <person name="Chertkov O."/>
            <person name="Nolan M."/>
            <person name="Lucas S."/>
            <person name="Hammon N."/>
            <person name="Deshpande S."/>
            <person name="Cheng J.F."/>
            <person name="Tapia R."/>
            <person name="Han C."/>
            <person name="Goodwin L."/>
            <person name="Pitluck S."/>
            <person name="Huntemann M."/>
            <person name="Liolios K."/>
            <person name="Pagani I."/>
            <person name="Mavromatis K."/>
            <person name="Ovchinikova G."/>
            <person name="Pati A."/>
            <person name="Chen A."/>
            <person name="Palaniappan K."/>
            <person name="Land M."/>
            <person name="Hauser L."/>
            <person name="Brambilla E.M."/>
            <person name="Kannan K.P."/>
            <person name="Rohde M."/>
            <person name="Tindall B.J."/>
            <person name="Goker M."/>
            <person name="Detter J.C."/>
            <person name="Woyke T."/>
            <person name="Bristow J."/>
            <person name="Eisen J.A."/>
            <person name="Markowitz V."/>
            <person name="Hugenholtz P."/>
            <person name="Kyrpides N.C."/>
            <person name="Klenk H.P."/>
            <person name="Lapidus A."/>
        </authorList>
    </citation>
    <scope>NUCLEOTIDE SEQUENCE [LARGE SCALE GENOMIC DNA]</scope>
    <source>
        <strain evidence="12">ATCC 33744 / DSM 2228 / GSL</strain>
    </source>
</reference>
<feature type="domain" description="Tripartite ATP-independent periplasmic transporters DctQ component" evidence="10">
    <location>
        <begin position="20"/>
        <end position="147"/>
    </location>
</feature>
<evidence type="ECO:0000256" key="2">
    <source>
        <dbReference type="ARBA" id="ARBA00022448"/>
    </source>
</evidence>
<gene>
    <name evidence="11" type="ordered locus">Hprae_0034</name>
</gene>
<dbReference type="PATRIC" id="fig|572479.3.peg.35"/>
<feature type="transmembrane region" description="Helical" evidence="9">
    <location>
        <begin position="86"/>
        <end position="110"/>
    </location>
</feature>
<accession>E3DLL5</accession>
<keyword evidence="6 9" id="KW-1133">Transmembrane helix</keyword>
<evidence type="ECO:0000256" key="9">
    <source>
        <dbReference type="SAM" id="Phobius"/>
    </source>
</evidence>
<dbReference type="InterPro" id="IPR007387">
    <property type="entry name" value="TRAP_DctQ"/>
</dbReference>
<dbReference type="AlphaFoldDB" id="E3DLL5"/>
<evidence type="ECO:0000256" key="7">
    <source>
        <dbReference type="ARBA" id="ARBA00023136"/>
    </source>
</evidence>
<dbReference type="Pfam" id="PF04290">
    <property type="entry name" value="DctQ"/>
    <property type="match status" value="1"/>
</dbReference>
<evidence type="ECO:0000256" key="4">
    <source>
        <dbReference type="ARBA" id="ARBA00022519"/>
    </source>
</evidence>
<feature type="transmembrane region" description="Helical" evidence="9">
    <location>
        <begin position="43"/>
        <end position="60"/>
    </location>
</feature>
<evidence type="ECO:0000256" key="3">
    <source>
        <dbReference type="ARBA" id="ARBA00022475"/>
    </source>
</evidence>
<name>E3DLL5_HALPG</name>
<reference evidence="12" key="1">
    <citation type="submission" date="2010-10" db="EMBL/GenBank/DDBJ databases">
        <title>The complete genome of Halanaerobium praevalens DSM 2228.</title>
        <authorList>
            <consortium name="US DOE Joint Genome Institute (JGI-PGF)"/>
            <person name="Lucas S."/>
            <person name="Copeland A."/>
            <person name="Lapidus A."/>
            <person name="Glavina del Rio T."/>
            <person name="Dalin E."/>
            <person name="Tice H."/>
            <person name="Bruce D."/>
            <person name="Goodwin L."/>
            <person name="Pitluck S."/>
            <person name="Kyrpides N."/>
            <person name="Mavromatis K."/>
            <person name="Ivanova N."/>
            <person name="Ovchinnikova G."/>
            <person name="Chertkov O."/>
            <person name="Detter J.C."/>
            <person name="Han C."/>
            <person name="Larimer F."/>
            <person name="Land M."/>
            <person name="Hauser L."/>
            <person name="Markowitz V."/>
            <person name="Cheng J.-F."/>
            <person name="Hugenholtz P."/>
            <person name="Woyke T."/>
            <person name="Wu D."/>
            <person name="Tindall B."/>
            <person name="Pomrenke H.G."/>
            <person name="Brambilla E."/>
            <person name="Klenk H.-P."/>
            <person name="Eisen J.A."/>
        </authorList>
    </citation>
    <scope>NUCLEOTIDE SEQUENCE [LARGE SCALE GENOMIC DNA]</scope>
    <source>
        <strain evidence="12">ATCC 33744 / DSM 2228 / GSL</strain>
    </source>
</reference>
<keyword evidence="4" id="KW-0997">Cell inner membrane</keyword>
<organism evidence="11 12">
    <name type="scientific">Halanaerobium praevalens (strain ATCC 33744 / DSM 2228 / GSL)</name>
    <dbReference type="NCBI Taxonomy" id="572479"/>
    <lineage>
        <taxon>Bacteria</taxon>
        <taxon>Bacillati</taxon>
        <taxon>Bacillota</taxon>
        <taxon>Clostridia</taxon>
        <taxon>Halanaerobiales</taxon>
        <taxon>Halanaerobiaceae</taxon>
        <taxon>Halanaerobium</taxon>
    </lineage>
</organism>
<proteinExistence type="inferred from homology"/>
<dbReference type="OrthoDB" id="45144at2"/>
<feature type="transmembrane region" description="Helical" evidence="9">
    <location>
        <begin position="122"/>
        <end position="144"/>
    </location>
</feature>
<dbReference type="EMBL" id="CP002175">
    <property type="protein sequence ID" value="ADO76195.1"/>
    <property type="molecule type" value="Genomic_DNA"/>
</dbReference>
<dbReference type="PANTHER" id="PTHR35011:SF4">
    <property type="entry name" value="SLL1102 PROTEIN"/>
    <property type="match status" value="1"/>
</dbReference>
<protein>
    <submittedName>
        <fullName evidence="11">Tripartite ATP-independent periplasmic transporter DctQ component</fullName>
    </submittedName>
</protein>
<keyword evidence="3" id="KW-1003">Cell membrane</keyword>
<dbReference type="KEGG" id="hpk:Hprae_0034"/>
<evidence type="ECO:0000313" key="12">
    <source>
        <dbReference type="Proteomes" id="UP000006866"/>
    </source>
</evidence>
<dbReference type="PANTHER" id="PTHR35011">
    <property type="entry name" value="2,3-DIKETO-L-GULONATE TRAP TRANSPORTER SMALL PERMEASE PROTEIN YIAM"/>
    <property type="match status" value="1"/>
</dbReference>